<reference evidence="1" key="2">
    <citation type="submission" date="2025-08" db="UniProtKB">
        <authorList>
            <consortium name="Ensembl"/>
        </authorList>
    </citation>
    <scope>IDENTIFICATION</scope>
</reference>
<dbReference type="Proteomes" id="UP000008144">
    <property type="component" value="Unassembled WGS sequence"/>
</dbReference>
<dbReference type="InParanoid" id="H2XY88"/>
<sequence>MVITQKENFAVWSNEYPIVCVGGFQLRGMSGHSSLVETNLYQPVDPNDETEFCNMPMQVIL</sequence>
<accession>H2XY88</accession>
<protein>
    <submittedName>
        <fullName evidence="1">Uncharacterized protein</fullName>
    </submittedName>
</protein>
<reference evidence="1" key="3">
    <citation type="submission" date="2025-09" db="UniProtKB">
        <authorList>
            <consortium name="Ensembl"/>
        </authorList>
    </citation>
    <scope>IDENTIFICATION</scope>
</reference>
<reference evidence="2" key="1">
    <citation type="journal article" date="2002" name="Science">
        <title>The draft genome of Ciona intestinalis: insights into chordate and vertebrate origins.</title>
        <authorList>
            <person name="Dehal P."/>
            <person name="Satou Y."/>
            <person name="Campbell R.K."/>
            <person name="Chapman J."/>
            <person name="Degnan B."/>
            <person name="De Tomaso A."/>
            <person name="Davidson B."/>
            <person name="Di Gregorio A."/>
            <person name="Gelpke M."/>
            <person name="Goodstein D.M."/>
            <person name="Harafuji N."/>
            <person name="Hastings K.E."/>
            <person name="Ho I."/>
            <person name="Hotta K."/>
            <person name="Huang W."/>
            <person name="Kawashima T."/>
            <person name="Lemaire P."/>
            <person name="Martinez D."/>
            <person name="Meinertzhagen I.A."/>
            <person name="Necula S."/>
            <person name="Nonaka M."/>
            <person name="Putnam N."/>
            <person name="Rash S."/>
            <person name="Saiga H."/>
            <person name="Satake M."/>
            <person name="Terry A."/>
            <person name="Yamada L."/>
            <person name="Wang H.G."/>
            <person name="Awazu S."/>
            <person name="Azumi K."/>
            <person name="Boore J."/>
            <person name="Branno M."/>
            <person name="Chin-Bow S."/>
            <person name="DeSantis R."/>
            <person name="Doyle S."/>
            <person name="Francino P."/>
            <person name="Keys D.N."/>
            <person name="Haga S."/>
            <person name="Hayashi H."/>
            <person name="Hino K."/>
            <person name="Imai K.S."/>
            <person name="Inaba K."/>
            <person name="Kano S."/>
            <person name="Kobayashi K."/>
            <person name="Kobayashi M."/>
            <person name="Lee B.I."/>
            <person name="Makabe K.W."/>
            <person name="Manohar C."/>
            <person name="Matassi G."/>
            <person name="Medina M."/>
            <person name="Mochizuki Y."/>
            <person name="Mount S."/>
            <person name="Morishita T."/>
            <person name="Miura S."/>
            <person name="Nakayama A."/>
            <person name="Nishizaka S."/>
            <person name="Nomoto H."/>
            <person name="Ohta F."/>
            <person name="Oishi K."/>
            <person name="Rigoutsos I."/>
            <person name="Sano M."/>
            <person name="Sasaki A."/>
            <person name="Sasakura Y."/>
            <person name="Shoguchi E."/>
            <person name="Shin-i T."/>
            <person name="Spagnuolo A."/>
            <person name="Stainier D."/>
            <person name="Suzuki M.M."/>
            <person name="Tassy O."/>
            <person name="Takatori N."/>
            <person name="Tokuoka M."/>
            <person name="Yagi K."/>
            <person name="Yoshizaki F."/>
            <person name="Wada S."/>
            <person name="Zhang C."/>
            <person name="Hyatt P.D."/>
            <person name="Larimer F."/>
            <person name="Detter C."/>
            <person name="Doggett N."/>
            <person name="Glavina T."/>
            <person name="Hawkins T."/>
            <person name="Richardson P."/>
            <person name="Lucas S."/>
            <person name="Kohara Y."/>
            <person name="Levine M."/>
            <person name="Satoh N."/>
            <person name="Rokhsar D.S."/>
        </authorList>
    </citation>
    <scope>NUCLEOTIDE SEQUENCE [LARGE SCALE GENOMIC DNA]</scope>
</reference>
<evidence type="ECO:0000313" key="1">
    <source>
        <dbReference type="Ensembl" id="ENSCINP00000034622.1"/>
    </source>
</evidence>
<organism evidence="1 2">
    <name type="scientific">Ciona intestinalis</name>
    <name type="common">Transparent sea squirt</name>
    <name type="synonym">Ascidia intestinalis</name>
    <dbReference type="NCBI Taxonomy" id="7719"/>
    <lineage>
        <taxon>Eukaryota</taxon>
        <taxon>Metazoa</taxon>
        <taxon>Chordata</taxon>
        <taxon>Tunicata</taxon>
        <taxon>Ascidiacea</taxon>
        <taxon>Phlebobranchia</taxon>
        <taxon>Cionidae</taxon>
        <taxon>Ciona</taxon>
    </lineage>
</organism>
<dbReference type="Ensembl" id="ENSCINT00000035983.1">
    <property type="protein sequence ID" value="ENSCINP00000034622.1"/>
    <property type="gene ID" value="ENSCING00000022547.1"/>
</dbReference>
<dbReference type="HOGENOM" id="CLU_2921918_0_0_1"/>
<dbReference type="AlphaFoldDB" id="H2XY88"/>
<keyword evidence="2" id="KW-1185">Reference proteome</keyword>
<proteinExistence type="predicted"/>
<name>H2XY88_CIOIN</name>
<evidence type="ECO:0000313" key="2">
    <source>
        <dbReference type="Proteomes" id="UP000008144"/>
    </source>
</evidence>